<accession>S3CX85</accession>
<dbReference type="eggNOG" id="ENOG502QWSP">
    <property type="taxonomic scope" value="Eukaryota"/>
</dbReference>
<dbReference type="PANTHER" id="PTHR15615:SF118">
    <property type="entry name" value="CYCLIN, HYPOTHETICAL (EUROFUNG)"/>
    <property type="match status" value="1"/>
</dbReference>
<dbReference type="OMA" id="GFKKWVT"/>
<proteinExistence type="predicted"/>
<feature type="compositionally biased region" description="Polar residues" evidence="1">
    <location>
        <begin position="494"/>
        <end position="505"/>
    </location>
</feature>
<dbReference type="GeneID" id="19459762"/>
<dbReference type="GO" id="GO:0016538">
    <property type="term" value="F:cyclin-dependent protein serine/threonine kinase regulator activity"/>
    <property type="evidence" value="ECO:0007669"/>
    <property type="project" value="TreeGrafter"/>
</dbReference>
<dbReference type="InterPro" id="IPR036915">
    <property type="entry name" value="Cyclin-like_sf"/>
</dbReference>
<evidence type="ECO:0000256" key="1">
    <source>
        <dbReference type="SAM" id="MobiDB-lite"/>
    </source>
</evidence>
<feature type="region of interest" description="Disordered" evidence="1">
    <location>
        <begin position="349"/>
        <end position="397"/>
    </location>
</feature>
<protein>
    <submittedName>
        <fullName evidence="2">Cyclin-like protein</fullName>
    </submittedName>
</protein>
<sequence length="642" mass="70468">MHQTATRPAPLNFPLPHVHAAFSIDRRKDIGTLQSQRHPVYLEAPVRDGLPTPPADDMGTTYQSSRYNQYESRPDTYSNHGGVQSNYAGARSGSSTQGRPYSVPHSSLNHLPPPLPSTMRNETHVSSHPPYRVPDLVQSAPLTDFVTLSRSDETRRSSSSGDVVAKSFQIPSSINNSGGSLAEFAAQITCLFWFESTETLKLAETVSSTTVVKRLKGEAVPSSGFRKWVVSILSTTQVSPEVIILALLFIYRLKKINPTVKGRSGSEYRLLTVALMLGNKFLDDNTYTNKTWAEVSGISVTEIHVMEVEFLSNMRYSLLASKEQWQDWQEKLAQFWIYCDAAARAPLPQISPPTHLQPTLPSPPTSMQNSPPSLTSGYTSSMSSPYRPHLSASSSYMAPLPSPAHMIPELDLRSSARKRSYDGDSEESVAKRVTRPPTTSSSSYNLSQPAMRPDLPRLPVPNLTISTNQPMSSNYNNSAGSSDAAPLLPPLNGRSMSSVYSSTPSWPVLTPTGPPSQHGTPSANGYTTPSRRTSPHSVHDLLSLGSSPISGNFPGHNPGHVSPSCYLQQRNSPYKPIRNVKTLLYPPPSAAMHGYSANLDQMHYQPLGRRNDYRPGVVPEYSSHGHYQHYPVLPIPQPKFLA</sequence>
<feature type="compositionally biased region" description="Low complexity" evidence="1">
    <location>
        <begin position="372"/>
        <end position="386"/>
    </location>
</feature>
<reference evidence="2 3" key="1">
    <citation type="journal article" date="2013" name="BMC Genomics">
        <title>Genomics-driven discovery of the pneumocandin biosynthetic gene cluster in the fungus Glarea lozoyensis.</title>
        <authorList>
            <person name="Chen L."/>
            <person name="Yue Q."/>
            <person name="Zhang X."/>
            <person name="Xiang M."/>
            <person name="Wang C."/>
            <person name="Li S."/>
            <person name="Che Y."/>
            <person name="Ortiz-Lopez F.J."/>
            <person name="Bills G.F."/>
            <person name="Liu X."/>
            <person name="An Z."/>
        </authorList>
    </citation>
    <scope>NUCLEOTIDE SEQUENCE [LARGE SCALE GENOMIC DNA]</scope>
    <source>
        <strain evidence="3">ATCC 20868 / MF5171</strain>
    </source>
</reference>
<organism evidence="2 3">
    <name type="scientific">Glarea lozoyensis (strain ATCC 20868 / MF5171)</name>
    <dbReference type="NCBI Taxonomy" id="1116229"/>
    <lineage>
        <taxon>Eukaryota</taxon>
        <taxon>Fungi</taxon>
        <taxon>Dikarya</taxon>
        <taxon>Ascomycota</taxon>
        <taxon>Pezizomycotina</taxon>
        <taxon>Leotiomycetes</taxon>
        <taxon>Helotiales</taxon>
        <taxon>Helotiaceae</taxon>
        <taxon>Glarea</taxon>
    </lineage>
</organism>
<dbReference type="Proteomes" id="UP000016922">
    <property type="component" value="Unassembled WGS sequence"/>
</dbReference>
<dbReference type="RefSeq" id="XP_008083653.1">
    <property type="nucleotide sequence ID" value="XM_008085462.1"/>
</dbReference>
<dbReference type="GO" id="GO:0000307">
    <property type="term" value="C:cyclin-dependent protein kinase holoenzyme complex"/>
    <property type="evidence" value="ECO:0007669"/>
    <property type="project" value="TreeGrafter"/>
</dbReference>
<dbReference type="Pfam" id="PF08613">
    <property type="entry name" value="Cyclin"/>
    <property type="match status" value="1"/>
</dbReference>
<dbReference type="InterPro" id="IPR013922">
    <property type="entry name" value="Cyclin_PHO80-like"/>
</dbReference>
<feature type="compositionally biased region" description="Polar residues" evidence="1">
    <location>
        <begin position="463"/>
        <end position="481"/>
    </location>
</feature>
<dbReference type="STRING" id="1116229.S3CX85"/>
<feature type="compositionally biased region" description="Polar residues" evidence="1">
    <location>
        <begin position="352"/>
        <end position="371"/>
    </location>
</feature>
<dbReference type="HOGENOM" id="CLU_013431_2_0_1"/>
<dbReference type="SUPFAM" id="SSF47954">
    <property type="entry name" value="Cyclin-like"/>
    <property type="match status" value="1"/>
</dbReference>
<feature type="compositionally biased region" description="Polar residues" evidence="1">
    <location>
        <begin position="70"/>
        <end position="99"/>
    </location>
</feature>
<keyword evidence="3" id="KW-1185">Reference proteome</keyword>
<dbReference type="CDD" id="cd20557">
    <property type="entry name" value="CYCLIN_ScPCL1-like"/>
    <property type="match status" value="1"/>
</dbReference>
<dbReference type="AlphaFoldDB" id="S3CX85"/>
<dbReference type="OrthoDB" id="244495at2759"/>
<feature type="region of interest" description="Disordered" evidence="1">
    <location>
        <begin position="70"/>
        <end position="134"/>
    </location>
</feature>
<dbReference type="KEGG" id="glz:GLAREA_00704"/>
<dbReference type="PANTHER" id="PTHR15615">
    <property type="match status" value="1"/>
</dbReference>
<dbReference type="EMBL" id="KE145367">
    <property type="protein sequence ID" value="EPE29544.1"/>
    <property type="molecule type" value="Genomic_DNA"/>
</dbReference>
<name>S3CX85_GLAL2</name>
<dbReference type="GO" id="GO:0005634">
    <property type="term" value="C:nucleus"/>
    <property type="evidence" value="ECO:0007669"/>
    <property type="project" value="TreeGrafter"/>
</dbReference>
<gene>
    <name evidence="2" type="ORF">GLAREA_00704</name>
</gene>
<dbReference type="Gene3D" id="1.10.472.10">
    <property type="entry name" value="Cyclin-like"/>
    <property type="match status" value="1"/>
</dbReference>
<feature type="region of interest" description="Disordered" evidence="1">
    <location>
        <begin position="415"/>
        <end position="569"/>
    </location>
</feature>
<dbReference type="GO" id="GO:0019901">
    <property type="term" value="F:protein kinase binding"/>
    <property type="evidence" value="ECO:0007669"/>
    <property type="project" value="InterPro"/>
</dbReference>
<evidence type="ECO:0000313" key="2">
    <source>
        <dbReference type="EMBL" id="EPE29544.1"/>
    </source>
</evidence>
<feature type="compositionally biased region" description="Polar residues" evidence="1">
    <location>
        <begin position="515"/>
        <end position="536"/>
    </location>
</feature>
<evidence type="ECO:0000313" key="3">
    <source>
        <dbReference type="Proteomes" id="UP000016922"/>
    </source>
</evidence>